<dbReference type="EMBL" id="KV453865">
    <property type="protein sequence ID" value="ODV83308.1"/>
    <property type="molecule type" value="Genomic_DNA"/>
</dbReference>
<accession>A0A1E4SUY1</accession>
<dbReference type="Proteomes" id="UP000094801">
    <property type="component" value="Unassembled WGS sequence"/>
</dbReference>
<protein>
    <submittedName>
        <fullName evidence="1">Uncharacterized protein</fullName>
    </submittedName>
</protein>
<reference evidence="2" key="1">
    <citation type="submission" date="2016-04" db="EMBL/GenBank/DDBJ databases">
        <title>Comparative genomics of biotechnologically important yeasts.</title>
        <authorList>
            <consortium name="DOE Joint Genome Institute"/>
            <person name="Riley R."/>
            <person name="Haridas S."/>
            <person name="Wolfe K.H."/>
            <person name="Lopes M.R."/>
            <person name="Hittinger C.T."/>
            <person name="Goker M."/>
            <person name="Salamov A."/>
            <person name="Wisecaver J."/>
            <person name="Long T.M."/>
            <person name="Aerts A.L."/>
            <person name="Barry K."/>
            <person name="Choi C."/>
            <person name="Clum A."/>
            <person name="Coughlan A.Y."/>
            <person name="Deshpande S."/>
            <person name="Douglass A.P."/>
            <person name="Hanson S.J."/>
            <person name="Klenk H.-P."/>
            <person name="Labutti K."/>
            <person name="Lapidus A."/>
            <person name="Lindquist E."/>
            <person name="Lipzen A."/>
            <person name="Meier-Kolthoff J.P."/>
            <person name="Ohm R.A."/>
            <person name="Otillar R.P."/>
            <person name="Pangilinan J."/>
            <person name="Peng Y."/>
            <person name="Rokas A."/>
            <person name="Rosa C.A."/>
            <person name="Scheuner C."/>
            <person name="Sibirny A.A."/>
            <person name="Slot J.C."/>
            <person name="Stielow J.B."/>
            <person name="Sun H."/>
            <person name="Kurtzman C.P."/>
            <person name="Blackwell M."/>
            <person name="Grigoriev I.V."/>
            <person name="Jeffries T.W."/>
        </authorList>
    </citation>
    <scope>NUCLEOTIDE SEQUENCE [LARGE SCALE GENOMIC DNA]</scope>
    <source>
        <strain evidence="2">NRRL YB-2248</strain>
    </source>
</reference>
<name>A0A1E4SUY1_9ASCO</name>
<dbReference type="AlphaFoldDB" id="A0A1E4SUY1"/>
<gene>
    <name evidence="1" type="ORF">CANARDRAFT_82449</name>
</gene>
<keyword evidence="2" id="KW-1185">Reference proteome</keyword>
<organism evidence="1 2">
    <name type="scientific">[Candida] arabinofermentans NRRL YB-2248</name>
    <dbReference type="NCBI Taxonomy" id="983967"/>
    <lineage>
        <taxon>Eukaryota</taxon>
        <taxon>Fungi</taxon>
        <taxon>Dikarya</taxon>
        <taxon>Ascomycota</taxon>
        <taxon>Saccharomycotina</taxon>
        <taxon>Pichiomycetes</taxon>
        <taxon>Pichiales</taxon>
        <taxon>Pichiaceae</taxon>
        <taxon>Ogataea</taxon>
        <taxon>Ogataea/Candida clade</taxon>
    </lineage>
</organism>
<evidence type="ECO:0000313" key="1">
    <source>
        <dbReference type="EMBL" id="ODV83308.1"/>
    </source>
</evidence>
<sequence length="72" mass="7869">MLVRLFQKCETPPSMVLSDSSVQQSQPRIIGLLSAVCNFYGCAAQISVQDAMRSELRFVVFPGCSVAFLILA</sequence>
<proteinExistence type="predicted"/>
<evidence type="ECO:0000313" key="2">
    <source>
        <dbReference type="Proteomes" id="UP000094801"/>
    </source>
</evidence>